<evidence type="ECO:0000313" key="1">
    <source>
        <dbReference type="EMBL" id="CDW25288.1"/>
    </source>
</evidence>
<protein>
    <submittedName>
        <fullName evidence="1">Uncharacterized protein</fullName>
    </submittedName>
</protein>
<feature type="non-terminal residue" evidence="1">
    <location>
        <position position="1"/>
    </location>
</feature>
<dbReference type="EMBL" id="HACA01007927">
    <property type="protein sequence ID" value="CDW25288.1"/>
    <property type="molecule type" value="Transcribed_RNA"/>
</dbReference>
<organism evidence="1">
    <name type="scientific">Lepeophtheirus salmonis</name>
    <name type="common">Salmon louse</name>
    <name type="synonym">Caligus salmonis</name>
    <dbReference type="NCBI Taxonomy" id="72036"/>
    <lineage>
        <taxon>Eukaryota</taxon>
        <taxon>Metazoa</taxon>
        <taxon>Ecdysozoa</taxon>
        <taxon>Arthropoda</taxon>
        <taxon>Crustacea</taxon>
        <taxon>Multicrustacea</taxon>
        <taxon>Hexanauplia</taxon>
        <taxon>Copepoda</taxon>
        <taxon>Siphonostomatoida</taxon>
        <taxon>Caligidae</taxon>
        <taxon>Lepeophtheirus</taxon>
    </lineage>
</organism>
<sequence length="87" mass="10128">RLNQNTEDPFLGYTNLLILVKAVPPPSTSLNYENKYIHLKIHIVYIELHYIKHQCGYSVTDVILFGVDELKGKNTNYVSPYTLYRIL</sequence>
<dbReference type="AlphaFoldDB" id="A0A0K2TGW5"/>
<name>A0A0K2TGW5_LEPSM</name>
<proteinExistence type="predicted"/>
<accession>A0A0K2TGW5</accession>
<reference evidence="1" key="1">
    <citation type="submission" date="2014-05" db="EMBL/GenBank/DDBJ databases">
        <authorList>
            <person name="Chronopoulou M."/>
        </authorList>
    </citation>
    <scope>NUCLEOTIDE SEQUENCE</scope>
    <source>
        <tissue evidence="1">Whole organism</tissue>
    </source>
</reference>